<dbReference type="InterPro" id="IPR027417">
    <property type="entry name" value="P-loop_NTPase"/>
</dbReference>
<reference evidence="2" key="1">
    <citation type="submission" date="2017-05" db="EMBL/GenBank/DDBJ databases">
        <authorList>
            <person name="Rodrigo-Torres L."/>
            <person name="Arahal R. D."/>
            <person name="Lucena T."/>
        </authorList>
    </citation>
    <scope>NUCLEOTIDE SEQUENCE [LARGE SCALE GENOMIC DNA]</scope>
    <source>
        <strain evidence="2">CECT 8621</strain>
    </source>
</reference>
<name>A0A238KNG4_9RHOB</name>
<gene>
    <name evidence="1" type="ORF">COL8621_02540</name>
</gene>
<organism evidence="1 2">
    <name type="scientific">Actibacterium lipolyticum</name>
    <dbReference type="NCBI Taxonomy" id="1524263"/>
    <lineage>
        <taxon>Bacteria</taxon>
        <taxon>Pseudomonadati</taxon>
        <taxon>Pseudomonadota</taxon>
        <taxon>Alphaproteobacteria</taxon>
        <taxon>Rhodobacterales</taxon>
        <taxon>Roseobacteraceae</taxon>
        <taxon>Actibacterium</taxon>
    </lineage>
</organism>
<dbReference type="RefSeq" id="WP_176438493.1">
    <property type="nucleotide sequence ID" value="NZ_FXYE01000002.1"/>
</dbReference>
<sequence length="169" mass="17758">MLGYVTTQGRGASDRLLFDAAVALRAEGLRVAGAVQENVERDPTRSCDMDLHVLTNDSVVRISQNLGRGSRGCRLDPEGLEQAVGLVGAALDGPIDLLIINKFGKQELEGRGFRPLIGQALAQGVPVLTSVGEGKRDGFAAYADGMAEQIEADLPAVLAWCRQAAAATA</sequence>
<accession>A0A238KNG4</accession>
<evidence type="ECO:0008006" key="3">
    <source>
        <dbReference type="Google" id="ProtNLM"/>
    </source>
</evidence>
<proteinExistence type="predicted"/>
<dbReference type="Pfam" id="PF10649">
    <property type="entry name" value="DUF2478"/>
    <property type="match status" value="1"/>
</dbReference>
<evidence type="ECO:0000313" key="2">
    <source>
        <dbReference type="Proteomes" id="UP000202922"/>
    </source>
</evidence>
<dbReference type="Proteomes" id="UP000202922">
    <property type="component" value="Unassembled WGS sequence"/>
</dbReference>
<protein>
    <recommendedName>
        <fullName evidence="3">3-dehydroquinate dehydratase</fullName>
    </recommendedName>
</protein>
<dbReference type="AlphaFoldDB" id="A0A238KNG4"/>
<keyword evidence="2" id="KW-1185">Reference proteome</keyword>
<dbReference type="Gene3D" id="3.40.50.300">
    <property type="entry name" value="P-loop containing nucleotide triphosphate hydrolases"/>
    <property type="match status" value="1"/>
</dbReference>
<evidence type="ECO:0000313" key="1">
    <source>
        <dbReference type="EMBL" id="SMX44373.1"/>
    </source>
</evidence>
<dbReference type="InterPro" id="IPR018912">
    <property type="entry name" value="DUF2478"/>
</dbReference>
<dbReference type="EMBL" id="FXYE01000002">
    <property type="protein sequence ID" value="SMX44373.1"/>
    <property type="molecule type" value="Genomic_DNA"/>
</dbReference>